<evidence type="ECO:0000313" key="2">
    <source>
        <dbReference type="EMBL" id="AWY39425.1"/>
    </source>
</evidence>
<reference evidence="2 3" key="1">
    <citation type="submission" date="2018-05" db="EMBL/GenBank/DDBJ databases">
        <title>Whole genome sequence of Pseudomonas putida JBC17.</title>
        <authorList>
            <person name="Lee Y.H."/>
            <person name="David K."/>
        </authorList>
    </citation>
    <scope>NUCLEOTIDE SEQUENCE [LARGE SCALE GENOMIC DNA]</scope>
    <source>
        <strain evidence="2 3">JBC17</strain>
    </source>
</reference>
<organism evidence="2 3">
    <name type="scientific">Pseudomonas putida</name>
    <name type="common">Arthrobacter siderocapsulatus</name>
    <dbReference type="NCBI Taxonomy" id="303"/>
    <lineage>
        <taxon>Bacteria</taxon>
        <taxon>Pseudomonadati</taxon>
        <taxon>Pseudomonadota</taxon>
        <taxon>Gammaproteobacteria</taxon>
        <taxon>Pseudomonadales</taxon>
        <taxon>Pseudomonadaceae</taxon>
        <taxon>Pseudomonas</taxon>
    </lineage>
</organism>
<dbReference type="OrthoDB" id="7033453at2"/>
<name>A0A2Z4RFA7_PSEPU</name>
<accession>A0A2Z4RFA7</accession>
<evidence type="ECO:0000313" key="3">
    <source>
        <dbReference type="Proteomes" id="UP000250299"/>
    </source>
</evidence>
<feature type="compositionally biased region" description="Acidic residues" evidence="1">
    <location>
        <begin position="92"/>
        <end position="101"/>
    </location>
</feature>
<proteinExistence type="predicted"/>
<gene>
    <name evidence="2" type="ORF">DKY63_05705</name>
</gene>
<dbReference type="AlphaFoldDB" id="A0A2Z4RFA7"/>
<feature type="region of interest" description="Disordered" evidence="1">
    <location>
        <begin position="50"/>
        <end position="101"/>
    </location>
</feature>
<sequence length="101" mass="10606">MSDKKIVTFKKEWRGYAIGETAGFNDEVAGALIESGLARPYVALTDTEKSTVAPAGKKGAAKKAGKPVEPTASVDPIDPIDPVDPVASVDPVDPEELDEKP</sequence>
<protein>
    <submittedName>
        <fullName evidence="2">Uncharacterized protein</fullName>
    </submittedName>
</protein>
<dbReference type="Proteomes" id="UP000250299">
    <property type="component" value="Chromosome"/>
</dbReference>
<evidence type="ECO:0000256" key="1">
    <source>
        <dbReference type="SAM" id="MobiDB-lite"/>
    </source>
</evidence>
<dbReference type="RefSeq" id="WP_110963202.1">
    <property type="nucleotide sequence ID" value="NZ_CP029693.1"/>
</dbReference>
<dbReference type="EMBL" id="CP029693">
    <property type="protein sequence ID" value="AWY39425.1"/>
    <property type="molecule type" value="Genomic_DNA"/>
</dbReference>